<name>A0A7T3N9R9_9CAUD</name>
<evidence type="ECO:0000256" key="2">
    <source>
        <dbReference type="ARBA" id="ARBA00023009"/>
    </source>
</evidence>
<dbReference type="InterPro" id="IPR006944">
    <property type="entry name" value="Phage/GTA_portal"/>
</dbReference>
<dbReference type="EMBL" id="MW021761">
    <property type="protein sequence ID" value="QPX74971.1"/>
    <property type="molecule type" value="Genomic_DNA"/>
</dbReference>
<keyword evidence="2" id="KW-1171">Viral genome ejection through host cell envelope</keyword>
<keyword evidence="2" id="KW-1162">Viral penetration into host cytoplasm</keyword>
<keyword evidence="6" id="KW-1185">Reference proteome</keyword>
<organism evidence="5 6">
    <name type="scientific">Serratia phage vB_SmaS_Rovert</name>
    <dbReference type="NCBI Taxonomy" id="2777363"/>
    <lineage>
        <taxon>Viruses</taxon>
        <taxon>Duplodnaviria</taxon>
        <taxon>Heunggongvirae</taxon>
        <taxon>Uroviricota</taxon>
        <taxon>Caudoviricetes</taxon>
        <taxon>Rovertvirus</taxon>
        <taxon>Rovertvirus rovert</taxon>
    </lineage>
</organism>
<dbReference type="Pfam" id="PF04860">
    <property type="entry name" value="Phage_portal"/>
    <property type="match status" value="1"/>
</dbReference>
<dbReference type="InterPro" id="IPR006427">
    <property type="entry name" value="Portal_HK97"/>
</dbReference>
<evidence type="ECO:0000313" key="6">
    <source>
        <dbReference type="Proteomes" id="UP000595249"/>
    </source>
</evidence>
<evidence type="ECO:0000256" key="1">
    <source>
        <dbReference type="ARBA" id="ARBA00022950"/>
    </source>
</evidence>
<dbReference type="GeneID" id="80456958"/>
<evidence type="ECO:0000313" key="5">
    <source>
        <dbReference type="EMBL" id="QPX74971.1"/>
    </source>
</evidence>
<keyword evidence="3" id="KW-0231">Viral genome packaging</keyword>
<reference evidence="5 6" key="1">
    <citation type="submission" date="2020-09" db="EMBL/GenBank/DDBJ databases">
        <authorList>
            <person name="Marshall N."/>
            <person name="Wilson M.E."/>
            <person name="Walker J.K."/>
            <person name="Johnson L."/>
            <person name="Sharma R."/>
            <person name="Carr E."/>
            <person name="Grose J.H."/>
        </authorList>
    </citation>
    <scope>NUCLEOTIDE SEQUENCE [LARGE SCALE GENOMIC DNA]</scope>
</reference>
<feature type="compositionally biased region" description="Basic and acidic residues" evidence="4">
    <location>
        <begin position="436"/>
        <end position="457"/>
    </location>
</feature>
<evidence type="ECO:0000256" key="3">
    <source>
        <dbReference type="ARBA" id="ARBA00023219"/>
    </source>
</evidence>
<dbReference type="Proteomes" id="UP000595249">
    <property type="component" value="Segment"/>
</dbReference>
<keyword evidence="2" id="KW-1160">Virus entry into host cell</keyword>
<sequence length="457" mass="51569">MNNIINRIFNKQKSQPIERNSDNVKVFSESRSGNDVPDMSEEGTEYKVVDSATGDMSLWHENGKTYVNEETALALAAVYASIDRISAALAMIPISVIKLTDGEYLPVDNHPVSDFFKTDPNDHQTWYEIIRAYIVDVLSDGNGYIFAERKKNQDIIQFKWFQATMVELINVRRNVWMYIAVDDEGYSYTIHPDDMMHLKHLGNKGRKGLSPIRLHAELIGMGLDSQKYGASFYQSGGKPSGLIGAKNVTSEVSMENLQKTWERAKANTQDGKSRTIFLPAEVTYTPISISPIDAALVQSMKLTRSDVSGIFNVPAYMIGDLDKANYSNITQQAISFVTNTLQPWVTNIEKVFNKVLFTRKERLAGISVYFDMDELMRGTPSERAEIAHKAITDGWKSRNEVRVGEKMRKVDGLDEYLVSVNASQPVENNKNNVDTNNDKQENNTQTDEDKQNAETEE</sequence>
<keyword evidence="1" id="KW-0118">Viral capsid assembly</keyword>
<dbReference type="RefSeq" id="YP_010774057.1">
    <property type="nucleotide sequence ID" value="NC_074751.1"/>
</dbReference>
<evidence type="ECO:0000256" key="4">
    <source>
        <dbReference type="SAM" id="MobiDB-lite"/>
    </source>
</evidence>
<proteinExistence type="predicted"/>
<keyword evidence="1" id="KW-1188">Viral release from host cell</keyword>
<dbReference type="KEGG" id="vg:80456958"/>
<accession>A0A7T3N9R9</accession>
<protein>
    <submittedName>
        <fullName evidence="5">Putative portal protein</fullName>
    </submittedName>
</protein>
<feature type="region of interest" description="Disordered" evidence="4">
    <location>
        <begin position="421"/>
        <end position="457"/>
    </location>
</feature>
<dbReference type="NCBIfam" id="TIGR01537">
    <property type="entry name" value="portal_HK97"/>
    <property type="match status" value="1"/>
</dbReference>